<keyword evidence="8" id="KW-1185">Reference proteome</keyword>
<evidence type="ECO:0000256" key="4">
    <source>
        <dbReference type="PROSITE-ProRule" id="PRU10137"/>
    </source>
</evidence>
<dbReference type="PANTHER" id="PTHR30461:SF23">
    <property type="entry name" value="DNA RECOMBINASE-RELATED"/>
    <property type="match status" value="1"/>
</dbReference>
<dbReference type="Gene3D" id="3.40.50.1390">
    <property type="entry name" value="Resolvase, N-terminal catalytic domain"/>
    <property type="match status" value="1"/>
</dbReference>
<organism evidence="7 8">
    <name type="scientific">Sphingomonas swuensis</name>
    <dbReference type="NCBI Taxonomy" id="977800"/>
    <lineage>
        <taxon>Bacteria</taxon>
        <taxon>Pseudomonadati</taxon>
        <taxon>Pseudomonadota</taxon>
        <taxon>Alphaproteobacteria</taxon>
        <taxon>Sphingomonadales</taxon>
        <taxon>Sphingomonadaceae</taxon>
        <taxon>Sphingomonas</taxon>
    </lineage>
</organism>
<keyword evidence="1" id="KW-0229">DNA integration</keyword>
<evidence type="ECO:0000313" key="7">
    <source>
        <dbReference type="EMBL" id="GAA4020967.1"/>
    </source>
</evidence>
<dbReference type="CDD" id="cd00338">
    <property type="entry name" value="Ser_Recombinase"/>
    <property type="match status" value="1"/>
</dbReference>
<protein>
    <submittedName>
        <fullName evidence="7">Recombinase family protein</fullName>
    </submittedName>
</protein>
<reference evidence="8" key="1">
    <citation type="journal article" date="2019" name="Int. J. Syst. Evol. Microbiol.">
        <title>The Global Catalogue of Microorganisms (GCM) 10K type strain sequencing project: providing services to taxonomists for standard genome sequencing and annotation.</title>
        <authorList>
            <consortium name="The Broad Institute Genomics Platform"/>
            <consortium name="The Broad Institute Genome Sequencing Center for Infectious Disease"/>
            <person name="Wu L."/>
            <person name="Ma J."/>
        </authorList>
    </citation>
    <scope>NUCLEOTIDE SEQUENCE [LARGE SCALE GENOMIC DNA]</scope>
    <source>
        <strain evidence="8">JCM 17563</strain>
    </source>
</reference>
<dbReference type="InterPro" id="IPR036162">
    <property type="entry name" value="Resolvase-like_N_sf"/>
</dbReference>
<evidence type="ECO:0000256" key="2">
    <source>
        <dbReference type="ARBA" id="ARBA00023125"/>
    </source>
</evidence>
<feature type="active site" description="O-(5'-phospho-DNA)-serine intermediate" evidence="4">
    <location>
        <position position="23"/>
    </location>
</feature>
<dbReference type="PANTHER" id="PTHR30461">
    <property type="entry name" value="DNA-INVERTASE FROM LAMBDOID PROPHAGE"/>
    <property type="match status" value="1"/>
</dbReference>
<evidence type="ECO:0000256" key="3">
    <source>
        <dbReference type="ARBA" id="ARBA00023172"/>
    </source>
</evidence>
<name>A0ABP7T4Z5_9SPHN</name>
<accession>A0ABP7T4Z5</accession>
<dbReference type="InterPro" id="IPR011109">
    <property type="entry name" value="DNA_bind_recombinase_dom"/>
</dbReference>
<evidence type="ECO:0000259" key="5">
    <source>
        <dbReference type="PROSITE" id="PS51736"/>
    </source>
</evidence>
<sequence>MAPELPAVLARPALRAVAYVRVSTSRQAEHETSLTDQVGAITRFCEGRGIDLAEIYREPGASATDDHRPQFRAMIEAATARERPYDLVIVHSFSRFFRDQFEFERYRRKLAKAKVELVSITQDVGEGATGDLVRSILSKFDEYQSAENAKHVRRSMLANAQQGFWNGSRPPLGYKVIVAERRGDKDKKVLAIDELEAPIIRRIFSLYLEGDGTSGPLGVKKIVSFLNGRGYRYRGKPFHVSNVNAVLRRTTYMGTHYFNQKDSRAGERRPREQWVELAVPVIIAEDDFQTVQARLAERNPRRTPARVVSGPTLLIGLAKCLGCGGAMTIRTGKSGQYRYYACSRRATQGETACKGGAIRMEKLDDAVLGALEQRIVAPERLPDLLSAFLEKSDASDARRREELALLRSARTNSSGALNRLYELVEQGMASPSDRDFAERLTLHRQRVSTLTSNICSLERQLTSDRRRITPELVEKFGALLREGLRNGNPALRQAYTRLLVDEVSVAAGEVCIRGSRKALETAVLASSAASRAPVPSSARDVRLH</sequence>
<dbReference type="Proteomes" id="UP001500235">
    <property type="component" value="Unassembled WGS sequence"/>
</dbReference>
<keyword evidence="3" id="KW-0233">DNA recombination</keyword>
<dbReference type="PROSITE" id="PS51737">
    <property type="entry name" value="RECOMBINASE_DNA_BIND"/>
    <property type="match status" value="1"/>
</dbReference>
<dbReference type="Pfam" id="PF07508">
    <property type="entry name" value="Recombinase"/>
    <property type="match status" value="1"/>
</dbReference>
<feature type="domain" description="Recombinase" evidence="6">
    <location>
        <begin position="171"/>
        <end position="301"/>
    </location>
</feature>
<dbReference type="PROSITE" id="PS00397">
    <property type="entry name" value="RECOMBINASES_1"/>
    <property type="match status" value="1"/>
</dbReference>
<dbReference type="Pfam" id="PF13408">
    <property type="entry name" value="Zn_ribbon_recom"/>
    <property type="match status" value="1"/>
</dbReference>
<evidence type="ECO:0000256" key="1">
    <source>
        <dbReference type="ARBA" id="ARBA00022908"/>
    </source>
</evidence>
<dbReference type="EMBL" id="BAABBQ010000001">
    <property type="protein sequence ID" value="GAA4020967.1"/>
    <property type="molecule type" value="Genomic_DNA"/>
</dbReference>
<evidence type="ECO:0000259" key="6">
    <source>
        <dbReference type="PROSITE" id="PS51737"/>
    </source>
</evidence>
<dbReference type="InterPro" id="IPR006119">
    <property type="entry name" value="Resolv_N"/>
</dbReference>
<proteinExistence type="predicted"/>
<dbReference type="InterPro" id="IPR025827">
    <property type="entry name" value="Zn_ribbon_recom_dom"/>
</dbReference>
<feature type="domain" description="Resolvase/invertase-type recombinase catalytic" evidence="5">
    <location>
        <begin position="15"/>
        <end position="163"/>
    </location>
</feature>
<dbReference type="PROSITE" id="PS51736">
    <property type="entry name" value="RECOMBINASES_3"/>
    <property type="match status" value="1"/>
</dbReference>
<dbReference type="SUPFAM" id="SSF53041">
    <property type="entry name" value="Resolvase-like"/>
    <property type="match status" value="1"/>
</dbReference>
<dbReference type="Gene3D" id="3.90.1750.20">
    <property type="entry name" value="Putative Large Serine Recombinase, Chain B, Domain 2"/>
    <property type="match status" value="1"/>
</dbReference>
<comment type="caution">
    <text evidence="7">The sequence shown here is derived from an EMBL/GenBank/DDBJ whole genome shotgun (WGS) entry which is preliminary data.</text>
</comment>
<dbReference type="Pfam" id="PF00239">
    <property type="entry name" value="Resolvase"/>
    <property type="match status" value="1"/>
</dbReference>
<dbReference type="InterPro" id="IPR050639">
    <property type="entry name" value="SSR_resolvase"/>
</dbReference>
<dbReference type="InterPro" id="IPR006118">
    <property type="entry name" value="Recombinase_CS"/>
</dbReference>
<dbReference type="RefSeq" id="WP_344707418.1">
    <property type="nucleotide sequence ID" value="NZ_BAABBQ010000001.1"/>
</dbReference>
<evidence type="ECO:0000313" key="8">
    <source>
        <dbReference type="Proteomes" id="UP001500235"/>
    </source>
</evidence>
<dbReference type="InterPro" id="IPR038109">
    <property type="entry name" value="DNA_bind_recomb_sf"/>
</dbReference>
<dbReference type="SMART" id="SM00857">
    <property type="entry name" value="Resolvase"/>
    <property type="match status" value="1"/>
</dbReference>
<gene>
    <name evidence="7" type="ORF">GCM10022280_21870</name>
</gene>
<keyword evidence="2" id="KW-0238">DNA-binding</keyword>